<evidence type="ECO:0000256" key="5">
    <source>
        <dbReference type="ARBA" id="ARBA00022968"/>
    </source>
</evidence>
<evidence type="ECO:0000256" key="2">
    <source>
        <dbReference type="ARBA" id="ARBA00022475"/>
    </source>
</evidence>
<keyword evidence="3 9" id="KW-0808">Transferase</keyword>
<accession>A0A4Y7X0M7</accession>
<reference evidence="12" key="1">
    <citation type="submission" date="2015-08" db="EMBL/GenBank/DDBJ databases">
        <title>Complete DNA Sequence of Pseudomonas syringae pv. actinidiae, the Causal Agent of Kiwifruit Canker Disease.</title>
        <authorList>
            <person name="Rikkerink E.H.A."/>
            <person name="Fineran P.C."/>
        </authorList>
    </citation>
    <scope>NUCLEOTIDE SEQUENCE</scope>
    <source>
        <strain evidence="12">DSM 13666</strain>
    </source>
</reference>
<evidence type="ECO:0000313" key="12">
    <source>
        <dbReference type="EMBL" id="KOO37692.1"/>
    </source>
</evidence>
<protein>
    <recommendedName>
        <fullName evidence="9">Polyisoprenyl-teichoic acid--peptidoglycan teichoic acid transferase TagU</fullName>
        <ecNumber evidence="9">2.7.8.-</ecNumber>
    </recommendedName>
</protein>
<feature type="topological domain" description="Cytoplasmic" evidence="9">
    <location>
        <begin position="1"/>
        <end position="3"/>
    </location>
</feature>
<organism evidence="12">
    <name type="scientific">Halalkalibacterium halodurans</name>
    <name type="common">Bacillus halodurans</name>
    <dbReference type="NCBI Taxonomy" id="86665"/>
    <lineage>
        <taxon>Bacteria</taxon>
        <taxon>Bacillati</taxon>
        <taxon>Bacillota</taxon>
        <taxon>Bacilli</taxon>
        <taxon>Bacillales</taxon>
        <taxon>Bacillaceae</taxon>
        <taxon>Halalkalibacterium (ex Joshi et al. 2022)</taxon>
    </lineage>
</organism>
<comment type="caution">
    <text evidence="12">The sequence shown here is derived from an EMBL/GenBank/DDBJ whole genome shotgun (WGS) entry which is preliminary data.</text>
</comment>
<dbReference type="GO" id="GO:0005886">
    <property type="term" value="C:plasma membrane"/>
    <property type="evidence" value="ECO:0007669"/>
    <property type="project" value="UniProtKB-SubCell"/>
</dbReference>
<dbReference type="Pfam" id="PF03816">
    <property type="entry name" value="LytR_cpsA_psr"/>
    <property type="match status" value="1"/>
</dbReference>
<dbReference type="InterPro" id="IPR050922">
    <property type="entry name" value="LytR/CpsA/Psr_CW_biosynth"/>
</dbReference>
<dbReference type="EC" id="2.7.8.-" evidence="9"/>
<dbReference type="GeneID" id="87599207"/>
<keyword evidence="8 9" id="KW-0961">Cell wall biogenesis/degradation</keyword>
<accession>A0A0M0KGI1</accession>
<evidence type="ECO:0000256" key="3">
    <source>
        <dbReference type="ARBA" id="ARBA00022679"/>
    </source>
</evidence>
<keyword evidence="7 9" id="KW-0472">Membrane</keyword>
<dbReference type="PANTHER" id="PTHR33392:SF6">
    <property type="entry name" value="POLYISOPRENYL-TEICHOIC ACID--PEPTIDOGLYCAN TEICHOIC ACID TRANSFERASE TAGU"/>
    <property type="match status" value="1"/>
</dbReference>
<dbReference type="GO" id="GO:0016780">
    <property type="term" value="F:phosphotransferase activity, for other substituted phosphate groups"/>
    <property type="evidence" value="ECO:0007669"/>
    <property type="project" value="UniProtKB-UniRule"/>
</dbReference>
<comment type="subcellular location">
    <subcellularLocation>
        <location evidence="9">Cell membrane</location>
        <topology evidence="9">Single-pass type II membrane protein</topology>
    </subcellularLocation>
</comment>
<evidence type="ECO:0000259" key="11">
    <source>
        <dbReference type="Pfam" id="PF03816"/>
    </source>
</evidence>
<feature type="domain" description="Cell envelope-related transcriptional attenuator" evidence="11">
    <location>
        <begin position="79"/>
        <end position="222"/>
    </location>
</feature>
<sequence length="304" mass="33552">MKKALIAIGLILGTITVAIIGYGIYLYSSIQNTAGEMHEPLDRGDKSDKRDAAFDISAQDPFSILIAGVDSREDTHAGRSDTLIVLTVNPKEESIKMLSIPRDTRTEIVGRGTDDKINHAYAFGGAQMTIDTVENFLDIPIDHYVSINMDGFTQLVDALGGVSVENAFAFSQNGYQFEEGEIFLETGDEALAYARMRKQDNRGDFGRNDRQRQIVEAVIKQGAQFSSITKAGAILDAVGESVRTDLQLDGMWELQSNYRGAAKNIEHLEITGEGTRINNIYYLIIPQEEIARVQGELKSHLELS</sequence>
<dbReference type="EMBL" id="LILD01000001">
    <property type="protein sequence ID" value="KOO37692.1"/>
    <property type="molecule type" value="Genomic_DNA"/>
</dbReference>
<evidence type="ECO:0000256" key="7">
    <source>
        <dbReference type="ARBA" id="ARBA00023136"/>
    </source>
</evidence>
<name>A0A0M0KGI1_ALKHA</name>
<dbReference type="Gene3D" id="3.40.630.190">
    <property type="entry name" value="LCP protein"/>
    <property type="match status" value="1"/>
</dbReference>
<evidence type="ECO:0000256" key="4">
    <source>
        <dbReference type="ARBA" id="ARBA00022692"/>
    </source>
</evidence>
<gene>
    <name evidence="9" type="primary">tagU</name>
    <name evidence="12" type="ORF">AMD02_01650</name>
</gene>
<dbReference type="RefSeq" id="WP_053430228.1">
    <property type="nucleotide sequence ID" value="NZ_CP040441.1"/>
</dbReference>
<evidence type="ECO:0000256" key="8">
    <source>
        <dbReference type="ARBA" id="ARBA00023316"/>
    </source>
</evidence>
<evidence type="ECO:0000256" key="6">
    <source>
        <dbReference type="ARBA" id="ARBA00022989"/>
    </source>
</evidence>
<keyword evidence="4 9" id="KW-0812">Transmembrane</keyword>
<keyword evidence="6 9" id="KW-1133">Transmembrane helix</keyword>
<dbReference type="HAMAP" id="MF_01140">
    <property type="entry name" value="TagU_transferase"/>
    <property type="match status" value="1"/>
</dbReference>
<dbReference type="GO" id="GO:0070726">
    <property type="term" value="P:cell wall assembly"/>
    <property type="evidence" value="ECO:0007669"/>
    <property type="project" value="UniProtKB-UniRule"/>
</dbReference>
<feature type="transmembrane region" description="Helical" evidence="10">
    <location>
        <begin position="6"/>
        <end position="27"/>
    </location>
</feature>
<proteinExistence type="inferred from homology"/>
<comment type="similarity">
    <text evidence="1 9">Belongs to the LytR/CpsA/Psr (LCP) family.</text>
</comment>
<dbReference type="PATRIC" id="fig|136160.3.peg.531"/>
<dbReference type="InterPro" id="IPR023734">
    <property type="entry name" value="TagU"/>
</dbReference>
<evidence type="ECO:0000256" key="10">
    <source>
        <dbReference type="SAM" id="Phobius"/>
    </source>
</evidence>
<keyword evidence="2 9" id="KW-1003">Cell membrane</keyword>
<keyword evidence="5 9" id="KW-0735">Signal-anchor</keyword>
<comment type="function">
    <text evidence="9">May catalyze the final step in cell wall teichoic acid biosynthesis, the transfer of the anionic cell wall polymers (APs) from their lipid-linked precursor to the cell wall peptidoglycan (PG).</text>
</comment>
<dbReference type="NCBIfam" id="TIGR00350">
    <property type="entry name" value="lytR_cpsA_psr"/>
    <property type="match status" value="1"/>
</dbReference>
<evidence type="ECO:0000256" key="1">
    <source>
        <dbReference type="ARBA" id="ARBA00006068"/>
    </source>
</evidence>
<comment type="pathway">
    <text evidence="9">Cell wall biogenesis.</text>
</comment>
<dbReference type="PANTHER" id="PTHR33392">
    <property type="entry name" value="POLYISOPRENYL-TEICHOIC ACID--PEPTIDOGLYCAN TEICHOIC ACID TRANSFERASE TAGU"/>
    <property type="match status" value="1"/>
</dbReference>
<dbReference type="InterPro" id="IPR004474">
    <property type="entry name" value="LytR_CpsA_psr"/>
</dbReference>
<feature type="topological domain" description="Extracellular" evidence="9">
    <location>
        <begin position="25"/>
        <end position="304"/>
    </location>
</feature>
<evidence type="ECO:0000256" key="9">
    <source>
        <dbReference type="HAMAP-Rule" id="MF_01140"/>
    </source>
</evidence>
<dbReference type="AlphaFoldDB" id="A0A0M0KGI1"/>